<dbReference type="PANTHER" id="PTHR28532:SF1">
    <property type="entry name" value="ORAL CANCER OVEREXPRESSED 1"/>
    <property type="match status" value="1"/>
</dbReference>
<gene>
    <name evidence="1" type="primary">ORAOV1</name>
</gene>
<name>T2M8L3_HYDVU</name>
<dbReference type="InterPro" id="IPR052436">
    <property type="entry name" value="LTO1_adapter"/>
</dbReference>
<evidence type="ECO:0000313" key="1">
    <source>
        <dbReference type="EMBL" id="CDG68449.1"/>
    </source>
</evidence>
<organism evidence="1">
    <name type="scientific">Hydra vulgaris</name>
    <name type="common">Hydra</name>
    <name type="synonym">Hydra attenuata</name>
    <dbReference type="NCBI Taxonomy" id="6087"/>
    <lineage>
        <taxon>Eukaryota</taxon>
        <taxon>Metazoa</taxon>
        <taxon>Cnidaria</taxon>
        <taxon>Hydrozoa</taxon>
        <taxon>Hydroidolina</taxon>
        <taxon>Anthoathecata</taxon>
        <taxon>Aplanulata</taxon>
        <taxon>Hydridae</taxon>
        <taxon>Hydra</taxon>
    </lineage>
</organism>
<dbReference type="OrthoDB" id="48036at2759"/>
<sequence length="153" mass="17487">MKIKSQIIRKKEMQNSMPFDGVKVDPDNPFDKIVFLENAIIQDGFNIGFSEGEKTAIEEGFLLGINKGKEIGKEIGFYKGLVTTFLLLTEDDLKGKTLKIISKFKKQLDEFSFDPQNESINDNLDEIRSKFKQISSILKINFEQNLILSKLSF</sequence>
<proteinExistence type="evidence at transcript level"/>
<protein>
    <submittedName>
        <fullName evidence="1">Oral cancer-overexpressed protein 1</fullName>
    </submittedName>
</protein>
<reference evidence="1" key="1">
    <citation type="journal article" date="2013" name="Genome Biol. Evol.">
        <title>Punctuated emergences of genetic and phenotypic innovations in eumetazoan, bilaterian, euteleostome, and hominidae ancestors.</title>
        <authorList>
            <person name="Wenger Y."/>
            <person name="Galliot B."/>
        </authorList>
    </citation>
    <scope>NUCLEOTIDE SEQUENCE</scope>
    <source>
        <tissue evidence="1">Whole animals</tissue>
    </source>
</reference>
<dbReference type="KEGG" id="hmg:101238018"/>
<dbReference type="PANTHER" id="PTHR28532">
    <property type="entry name" value="GEO13458P1"/>
    <property type="match status" value="1"/>
</dbReference>
<dbReference type="EMBL" id="HAAD01002217">
    <property type="protein sequence ID" value="CDG68449.1"/>
    <property type="molecule type" value="mRNA"/>
</dbReference>
<dbReference type="AlphaFoldDB" id="T2M8L3"/>
<accession>T2M8L3</accession>